<name>A0A2Y9TZQ7_9GAMM</name>
<dbReference type="KEGG" id="lpv:HYN51_10895"/>
<dbReference type="InterPro" id="IPR006315">
    <property type="entry name" value="OM_autotransptr_brl_dom"/>
</dbReference>
<dbReference type="Gene3D" id="2.160.20.20">
    <property type="match status" value="1"/>
</dbReference>
<dbReference type="CDD" id="cd01344">
    <property type="entry name" value="PL2_Passenger_AT"/>
    <property type="match status" value="1"/>
</dbReference>
<dbReference type="NCBIfam" id="TIGR01414">
    <property type="entry name" value="autotrans_barl"/>
    <property type="match status" value="1"/>
</dbReference>
<dbReference type="InterPro" id="IPR036709">
    <property type="entry name" value="Autotransporte_beta_dom_sf"/>
</dbReference>
<dbReference type="InterPro" id="IPR011050">
    <property type="entry name" value="Pectin_lyase_fold/virulence"/>
</dbReference>
<feature type="region of interest" description="Disordered" evidence="2">
    <location>
        <begin position="2316"/>
        <end position="2343"/>
    </location>
</feature>
<keyword evidence="1" id="KW-0843">Virulence</keyword>
<dbReference type="PROSITE" id="PS51208">
    <property type="entry name" value="AUTOTRANSPORTER"/>
    <property type="match status" value="1"/>
</dbReference>
<dbReference type="PANTHER" id="PTHR35037">
    <property type="entry name" value="C-TERMINAL REGION OF AIDA-LIKE PROTEIN"/>
    <property type="match status" value="1"/>
</dbReference>
<dbReference type="Proteomes" id="UP000244908">
    <property type="component" value="Chromosome"/>
</dbReference>
<dbReference type="InterPro" id="IPR024973">
    <property type="entry name" value="ESPR"/>
</dbReference>
<dbReference type="Pfam" id="PF18883">
    <property type="entry name" value="AC_1"/>
    <property type="match status" value="1"/>
</dbReference>
<dbReference type="RefSeq" id="WP_108901076.1">
    <property type="nucleotide sequence ID" value="NZ_CP029185.2"/>
</dbReference>
<evidence type="ECO:0000259" key="3">
    <source>
        <dbReference type="PROSITE" id="PS51208"/>
    </source>
</evidence>
<feature type="compositionally biased region" description="Low complexity" evidence="2">
    <location>
        <begin position="2321"/>
        <end position="2343"/>
    </location>
</feature>
<dbReference type="PANTHER" id="PTHR35037:SF3">
    <property type="entry name" value="C-TERMINAL REGION OF AIDA-LIKE PROTEIN"/>
    <property type="match status" value="1"/>
</dbReference>
<gene>
    <name evidence="4" type="ORF">HYN51_10895</name>
</gene>
<protein>
    <submittedName>
        <fullName evidence="4">Autotransporter outer membrane beta-barrel domain-containing protein</fullName>
    </submittedName>
</protein>
<dbReference type="Pfam" id="PF13018">
    <property type="entry name" value="ESPR"/>
    <property type="match status" value="1"/>
</dbReference>
<dbReference type="SUPFAM" id="SSF51126">
    <property type="entry name" value="Pectin lyase-like"/>
    <property type="match status" value="1"/>
</dbReference>
<dbReference type="SMART" id="SM00869">
    <property type="entry name" value="Autotransporter"/>
    <property type="match status" value="1"/>
</dbReference>
<evidence type="ECO:0000256" key="2">
    <source>
        <dbReference type="SAM" id="MobiDB-lite"/>
    </source>
</evidence>
<evidence type="ECO:0000313" key="4">
    <source>
        <dbReference type="EMBL" id="AWH89020.1"/>
    </source>
</evidence>
<reference evidence="4 5" key="1">
    <citation type="journal article" date="2019" name="Int. J. Syst. Evol. Microbiol.">
        <title>Limnobaculum parvum gen. nov., sp. nov., isolated from a freshwater lake.</title>
        <authorList>
            <person name="Baek C."/>
            <person name="Shin S.K."/>
            <person name="Yi H."/>
        </authorList>
    </citation>
    <scope>NUCLEOTIDE SEQUENCE [LARGE SCALE GENOMIC DNA]</scope>
    <source>
        <strain evidence="4 5">HYN0051</strain>
    </source>
</reference>
<evidence type="ECO:0000256" key="1">
    <source>
        <dbReference type="ARBA" id="ARBA00023026"/>
    </source>
</evidence>
<keyword evidence="5" id="KW-1185">Reference proteome</keyword>
<dbReference type="InterPro" id="IPR012332">
    <property type="entry name" value="Autotransporter_pectin_lyase_C"/>
</dbReference>
<sequence length="2652" mass="265445">MNKIYRIIWNNTLGLWVVTSELGRGKTKSAASKTSTGVGLTSSASLSDQTYRLIWSDQTSSWVAVPEIAMGKFKGITCKLRNIFGTSLLTFLYATSSAHATDITATAYTPTNANYGAKSIEVGSDTVNLTGDMSWTEGTPTNGSYYSLIGGYNAGYVTGGIDPNGRMGISLGSQNKGIAVYDPVTQSYTTVKTYDSITEMPGGSLNAFAVIYSPTASGKGPFVAAQMANVASGGTLNLNVAGTIGNASVKDTVYVDVTNGTANWNSNNTILFGRTDSSVTEASLQPYTRSTALSSYNGTFSVTDAKGAVTQHTVTDLASFQTYNNWLASQLAAGNLGSGSAAQTNYNIAVAKAYTNTSYTYNVNPQSSPIDIATDPLMVPAGTRIAMRADGANSFGNIAAGGGMAIGSGGDMGGILLQAQNGGTITNNGTVTSWSLNTGVVVESSGKFVNNGVRSLAFSDKGYGVNMNYDTITGVGSLYENNGTVNLAAYGAVGGTGANNYWVRASTGGAIVNHGAVNIGTTTQIGVGQPTGVLLSNGSSFVNDTDGLVYLGRGASTVTDGDSMSRGGADVAQPNGAVAIQADWGTTVDNKGTIIIGDKVQNGWGIWANGAGPANLVNSGTIEVRGHYNASPVQNIGIFSTNSATAAVVNNSGTINLTGINVVGIKTLTGGRAQSSGTINVIGGADAASGLSNYGIWSEGSGSLVNLSGTVNLSGDGAIGAHARSAGGVAVSGLGNVVFSGGTKQIGYFAYGTGATINNTSTGTQDVSTEGSTLFRMEDGADFTGGAGASSILTASGKDSTAVLVTGRTGTDVSAFNSGGMTINTSGENAVAVLVEGGAQGKIASTATINLTGAGSVAGVVDGQKHALDGSATGTPIAGTLSNGTLAAGAAGFGTGTLLVAQANLNSTLDKVTGYIAKNGASVSNSGNIVFTGKETTGIQVLEGSTGGNSGSITVQDGSVGLSASSSGAATTLNNTGSLVLKGGTNADRTTGISATGSAVTVNMSAGTIDMQGQGAVGVSATAGAKVNLTGTSAVTFAAEPTGITDQIAFLVSGAGSTINTNTSGTGLVASGKNSTLIRLENGATQSGVLNMGATGTGSRGIWATGAGTTVTALSGSTFNVGGDNAMAVLVQGGAEGNLKAGTTVNLTGTNTIVGTVDGNEYAIDGVTVLNTNTGSKLNSDATLNSTTAGATGFITQNQGILTNNGTINFQGANSQAVKVLDGTFINTANISANGTAVYVEGAKATVQNNGGAILATDGKAAVELGTGANLNLVGSGVNTVEGQGTAHAVLVDSGATGLTVSGAHLIVNAAGASGNGIENAGNIAGIQLNDTTIDVMNGKGVRTSASLDTTNSGTINVAGSGTGLAFEDAAGAAMGNNVDLSGSSALNINVTGANGTGISVKHTGNGEVKNAANVTVSAGGGSAVALSGVSTFENAGKLNTASTANVVDLGATKSVTNSGEINAASATGAALTFDAQDSTLSNTGKIIGVVDLGAGANTATNAAGASITGNIISATGNNTVTNSGTIVGDIALGSGTNNVTLNAGSTVVNVSGTTGVNNVTVKGDAAFTALEGGIGGGADTVTFDGATHTLSATSDIDHFENMKLINGSTINTADLIKMTDTAGGAGSISIDGTSTLAIAAPADYTLNHALSGNGKIDVTSGTQFDFGAAAGNQFAGRVNMNSAEFALSGLNTTALTKATLSVMGNNTTTVGNGIQNIGGLSIDGGTMNFGVTIPNAVTSDSFIAVAGTLDASGIGKIQVTKGSFDNATVPVVNKTLGLLDQQNETLVQLVSAQTAIGGAGALQLIDENGAAISNGSVSAISQNGVHAADGTYDYRLTTSGDKGNGLYVAYGLTQLDLLTSGTDKLVINTADSTEKTLSAKVIGSGDLGIVAGNGADALTISNVTNSYTGETDLQTGTLTLGTDNALGQTSKLTLADSTTANVNGKTQTVGELATAQTSQLNLDNGNLTVTHGGQVDGSLAGAGQLTLTGDTLSLTQNNSGFTGTTDINAGATARVTQPQGLGQGVINNEGTLNLDGAAGTLLNSLKGTQGDVLLTQDADITLGGNNTDYAGTFTTTSGTTLTSTASEQLGSSTVHNDGTFVLDTADQWAMNNTVDGSGTVVKRGTGTVLLDGNNVSAGLTTIENGVLQVGGTSGTASQAILTSNVNITEQGTLGGYGQVVGNVDNSGNLTMGRALTGGAPSEFTINGNYTGNNGTVTFNTDLGDDNSATDKLIIKGDTAGQSQVVVMSARGEGAQTVEGIKLIDVGGSSNGEFTLKGRAVAGAYEYFLNKGGVSTPNDGDWYLRSVLPAPVNPDTPVNPETPDTPVAPVTPVTPTPTNSVVRPEAGSYMANMAAANKMFNLRLEDREGRAENSSMWLRQQGDRNKFRDNSGQIKTATNTYVVQGGGEVAQTQFTDTDRLGVGLMLGYGKSDSQSRNHRSGYNSRGQVDGYSGGVYATWYQDAKTLDGLYVDSWVQYSMLNASVHGDQLSSESYDMNGLSASVESGYRIPVYQGENGNVFVTPQAQITWNGIKADDHKEANGTRVSSDGNNNVQTRLGVKLSRDGVSDMDKGSDKLFTVYTEANWLHNTEQAGATMDGVAIKQAGSANIGELKVGAEGQLNKHVNLWTNVAQQLGNDGYSDTAVTVGFKYKF</sequence>
<dbReference type="EMBL" id="CP029185">
    <property type="protein sequence ID" value="AWH89020.1"/>
    <property type="molecule type" value="Genomic_DNA"/>
</dbReference>
<evidence type="ECO:0000313" key="5">
    <source>
        <dbReference type="Proteomes" id="UP000244908"/>
    </source>
</evidence>
<organism evidence="4 5">
    <name type="scientific">Limnobaculum parvum</name>
    <dbReference type="NCBI Taxonomy" id="2172103"/>
    <lineage>
        <taxon>Bacteria</taxon>
        <taxon>Pseudomonadati</taxon>
        <taxon>Pseudomonadota</taxon>
        <taxon>Gammaproteobacteria</taxon>
        <taxon>Enterobacterales</taxon>
        <taxon>Budviciaceae</taxon>
        <taxon>Limnobaculum</taxon>
    </lineage>
</organism>
<proteinExistence type="predicted"/>
<dbReference type="SUPFAM" id="SSF103515">
    <property type="entry name" value="Autotransporter"/>
    <property type="match status" value="1"/>
</dbReference>
<accession>A0A2Y9TZQ7</accession>
<feature type="domain" description="Autotransporter" evidence="3">
    <location>
        <begin position="2369"/>
        <end position="2652"/>
    </location>
</feature>
<dbReference type="InterPro" id="IPR043990">
    <property type="entry name" value="AC_1"/>
</dbReference>
<dbReference type="GO" id="GO:0019867">
    <property type="term" value="C:outer membrane"/>
    <property type="evidence" value="ECO:0007669"/>
    <property type="project" value="InterPro"/>
</dbReference>
<dbReference type="Gene3D" id="2.40.128.130">
    <property type="entry name" value="Autotransporter beta-domain"/>
    <property type="match status" value="1"/>
</dbReference>
<dbReference type="InterPro" id="IPR051551">
    <property type="entry name" value="Autotransporter_adhesion"/>
</dbReference>
<dbReference type="InterPro" id="IPR005546">
    <property type="entry name" value="Autotransporte_beta"/>
</dbReference>
<dbReference type="OrthoDB" id="6053567at2"/>